<dbReference type="AlphaFoldDB" id="A0A0F5YLZ6"/>
<feature type="transmembrane region" description="Helical" evidence="5">
    <location>
        <begin position="33"/>
        <end position="53"/>
    </location>
</feature>
<dbReference type="GO" id="GO:0016020">
    <property type="term" value="C:membrane"/>
    <property type="evidence" value="ECO:0007669"/>
    <property type="project" value="UniProtKB-SubCell"/>
</dbReference>
<keyword evidence="3 5" id="KW-1133">Transmembrane helix</keyword>
<evidence type="ECO:0000313" key="8">
    <source>
        <dbReference type="Proteomes" id="UP000033607"/>
    </source>
</evidence>
<evidence type="ECO:0000256" key="5">
    <source>
        <dbReference type="SAM" id="Phobius"/>
    </source>
</evidence>
<evidence type="ECO:0000313" key="7">
    <source>
        <dbReference type="EMBL" id="KKD39954.1"/>
    </source>
</evidence>
<dbReference type="PATRIC" id="fig|1637645.4.peg.1683"/>
<reference evidence="7 8" key="1">
    <citation type="submission" date="2015-06" db="EMBL/GenBank/DDBJ databases">
        <title>Draft genome assembly of filamentous brackish cyanobacterium Limnoraphis robusta strain CS-951.</title>
        <authorList>
            <person name="Willis A."/>
            <person name="Parks M."/>
            <person name="Burford M.A."/>
        </authorList>
    </citation>
    <scope>NUCLEOTIDE SEQUENCE [LARGE SCALE GENOMIC DNA]</scope>
    <source>
        <strain evidence="7 8">CS-951</strain>
    </source>
</reference>
<proteinExistence type="predicted"/>
<gene>
    <name evidence="7" type="ORF">WN50_00505</name>
</gene>
<protein>
    <submittedName>
        <fullName evidence="7">Membrane protein</fullName>
    </submittedName>
</protein>
<keyword evidence="2 5" id="KW-0812">Transmembrane</keyword>
<dbReference type="EMBL" id="LATL02000084">
    <property type="protein sequence ID" value="KKD39954.1"/>
    <property type="molecule type" value="Genomic_DNA"/>
</dbReference>
<dbReference type="PANTHER" id="PTHR21016">
    <property type="entry name" value="BETA-AMYLOID BINDING PROTEIN-RELATED"/>
    <property type="match status" value="1"/>
</dbReference>
<dbReference type="Proteomes" id="UP000033607">
    <property type="component" value="Unassembled WGS sequence"/>
</dbReference>
<dbReference type="OrthoDB" id="2004788at2"/>
<dbReference type="Pfam" id="PF05154">
    <property type="entry name" value="TM2"/>
    <property type="match status" value="1"/>
</dbReference>
<accession>A0A0F5YLZ6</accession>
<keyword evidence="4 5" id="KW-0472">Membrane</keyword>
<sequence length="163" mass="18648">MRNTGLAYLLWCTWFLGLGGVHRIYSGNYFTGLVWLFTFGFFGVGQFVDLFLIPGMVERKNLKYQLYQREMSQTPITHEVIVNLTESQKYSKEAIPAVVQKSDIYTILKLAKDNPQGISVADCVIATDKPIPEIKQLLNDLYKEGLLHIDNHEETGTIIYRIV</sequence>
<comment type="subcellular location">
    <subcellularLocation>
        <location evidence="1">Membrane</location>
        <topology evidence="1">Multi-pass membrane protein</topology>
    </subcellularLocation>
</comment>
<evidence type="ECO:0000259" key="6">
    <source>
        <dbReference type="Pfam" id="PF05154"/>
    </source>
</evidence>
<evidence type="ECO:0000256" key="4">
    <source>
        <dbReference type="ARBA" id="ARBA00023136"/>
    </source>
</evidence>
<feature type="domain" description="TM2" evidence="6">
    <location>
        <begin position="2"/>
        <end position="51"/>
    </location>
</feature>
<dbReference type="InterPro" id="IPR007829">
    <property type="entry name" value="TM2"/>
</dbReference>
<dbReference type="RefSeq" id="WP_046276533.1">
    <property type="nucleotide sequence ID" value="NZ_LATL02000084.1"/>
</dbReference>
<comment type="caution">
    <text evidence="7">The sequence shown here is derived from an EMBL/GenBank/DDBJ whole genome shotgun (WGS) entry which is preliminary data.</text>
</comment>
<dbReference type="PANTHER" id="PTHR21016:SF25">
    <property type="entry name" value="TM2 DOMAIN-CONTAINING PROTEIN DDB_G0277895-RELATED"/>
    <property type="match status" value="1"/>
</dbReference>
<evidence type="ECO:0000256" key="3">
    <source>
        <dbReference type="ARBA" id="ARBA00022989"/>
    </source>
</evidence>
<name>A0A0F5YLZ6_9CYAN</name>
<evidence type="ECO:0000256" key="1">
    <source>
        <dbReference type="ARBA" id="ARBA00004141"/>
    </source>
</evidence>
<organism evidence="7 8">
    <name type="scientific">Limnoraphis robusta CS-951</name>
    <dbReference type="NCBI Taxonomy" id="1637645"/>
    <lineage>
        <taxon>Bacteria</taxon>
        <taxon>Bacillati</taxon>
        <taxon>Cyanobacteriota</taxon>
        <taxon>Cyanophyceae</taxon>
        <taxon>Oscillatoriophycideae</taxon>
        <taxon>Oscillatoriales</taxon>
        <taxon>Sirenicapillariaceae</taxon>
        <taxon>Limnoraphis</taxon>
    </lineage>
</organism>
<evidence type="ECO:0000256" key="2">
    <source>
        <dbReference type="ARBA" id="ARBA00022692"/>
    </source>
</evidence>
<dbReference type="InterPro" id="IPR050932">
    <property type="entry name" value="TM2D1-3-like"/>
</dbReference>